<proteinExistence type="predicted"/>
<organism evidence="2 3">
    <name type="scientific">Candidatus Muproteobacteria bacterium RBG_19FT_COMBO_61_10</name>
    <dbReference type="NCBI Taxonomy" id="1817761"/>
    <lineage>
        <taxon>Bacteria</taxon>
        <taxon>Pseudomonadati</taxon>
        <taxon>Pseudomonadota</taxon>
        <taxon>Candidatus Muproteobacteria</taxon>
    </lineage>
</organism>
<dbReference type="Proteomes" id="UP000177950">
    <property type="component" value="Unassembled WGS sequence"/>
</dbReference>
<protein>
    <recommendedName>
        <fullName evidence="1">Chaperone DnaJ C-terminal domain-containing protein</fullName>
    </recommendedName>
</protein>
<comment type="caution">
    <text evidence="2">The sequence shown here is derived from an EMBL/GenBank/DDBJ whole genome shotgun (WGS) entry which is preliminary data.</text>
</comment>
<dbReference type="AlphaFoldDB" id="A0A1F6UJ32"/>
<dbReference type="Gene3D" id="2.60.260.20">
    <property type="entry name" value="Urease metallochaperone UreE, N-terminal domain"/>
    <property type="match status" value="1"/>
</dbReference>
<evidence type="ECO:0000259" key="1">
    <source>
        <dbReference type="Pfam" id="PF01556"/>
    </source>
</evidence>
<accession>A0A1F6UJ32</accession>
<gene>
    <name evidence="2" type="ORF">A2V58_08010</name>
</gene>
<reference evidence="2 3" key="1">
    <citation type="journal article" date="2016" name="Nat. Commun.">
        <title>Thousands of microbial genomes shed light on interconnected biogeochemical processes in an aquifer system.</title>
        <authorList>
            <person name="Anantharaman K."/>
            <person name="Brown C.T."/>
            <person name="Hug L.A."/>
            <person name="Sharon I."/>
            <person name="Castelle C.J."/>
            <person name="Probst A.J."/>
            <person name="Thomas B.C."/>
            <person name="Singh A."/>
            <person name="Wilkins M.J."/>
            <person name="Karaoz U."/>
            <person name="Brodie E.L."/>
            <person name="Williams K.H."/>
            <person name="Hubbard S.S."/>
            <person name="Banfield J.F."/>
        </authorList>
    </citation>
    <scope>NUCLEOTIDE SEQUENCE [LARGE SCALE GENOMIC DNA]</scope>
</reference>
<dbReference type="GO" id="GO:0051082">
    <property type="term" value="F:unfolded protein binding"/>
    <property type="evidence" value="ECO:0007669"/>
    <property type="project" value="InterPro"/>
</dbReference>
<dbReference type="EMBL" id="MFSV01000136">
    <property type="protein sequence ID" value="OGI57399.1"/>
    <property type="molecule type" value="Genomic_DNA"/>
</dbReference>
<dbReference type="InterPro" id="IPR002939">
    <property type="entry name" value="DnaJ_C"/>
</dbReference>
<sequence length="77" mass="8310">MLPVKLPDGMLKVRIPPGAQSGQQLRVRGKGIPSDPPGDLLLDIQVVVPPADTPKARQFYETMAREFAFDPRAVTGG</sequence>
<dbReference type="Pfam" id="PF01556">
    <property type="entry name" value="DnaJ_C"/>
    <property type="match status" value="1"/>
</dbReference>
<dbReference type="SUPFAM" id="SSF49493">
    <property type="entry name" value="HSP40/DnaJ peptide-binding domain"/>
    <property type="match status" value="1"/>
</dbReference>
<evidence type="ECO:0000313" key="2">
    <source>
        <dbReference type="EMBL" id="OGI57399.1"/>
    </source>
</evidence>
<dbReference type="GO" id="GO:0006457">
    <property type="term" value="P:protein folding"/>
    <property type="evidence" value="ECO:0007669"/>
    <property type="project" value="InterPro"/>
</dbReference>
<evidence type="ECO:0000313" key="3">
    <source>
        <dbReference type="Proteomes" id="UP000177950"/>
    </source>
</evidence>
<name>A0A1F6UJ32_9PROT</name>
<dbReference type="InterPro" id="IPR008971">
    <property type="entry name" value="HSP40/DnaJ_pept-bd"/>
</dbReference>
<feature type="domain" description="Chaperone DnaJ C-terminal" evidence="1">
    <location>
        <begin position="4"/>
        <end position="49"/>
    </location>
</feature>